<comment type="caution">
    <text evidence="1">The sequence shown here is derived from an EMBL/GenBank/DDBJ whole genome shotgun (WGS) entry which is preliminary data.</text>
</comment>
<keyword evidence="2" id="KW-1185">Reference proteome</keyword>
<proteinExistence type="predicted"/>
<evidence type="ECO:0000313" key="2">
    <source>
        <dbReference type="Proteomes" id="UP001205998"/>
    </source>
</evidence>
<gene>
    <name evidence="1" type="ORF">C0J50_15692</name>
</gene>
<organism evidence="1 2">
    <name type="scientific">Silurus asotus</name>
    <name type="common">Amur catfish</name>
    <name type="synonym">Parasilurus asotus</name>
    <dbReference type="NCBI Taxonomy" id="30991"/>
    <lineage>
        <taxon>Eukaryota</taxon>
        <taxon>Metazoa</taxon>
        <taxon>Chordata</taxon>
        <taxon>Craniata</taxon>
        <taxon>Vertebrata</taxon>
        <taxon>Euteleostomi</taxon>
        <taxon>Actinopterygii</taxon>
        <taxon>Neopterygii</taxon>
        <taxon>Teleostei</taxon>
        <taxon>Ostariophysi</taxon>
        <taxon>Siluriformes</taxon>
        <taxon>Siluridae</taxon>
        <taxon>Silurus</taxon>
    </lineage>
</organism>
<accession>A0AAD5AY06</accession>
<sequence>PAVEKAPESLIVAASKDQLSGEAQVVVADVTTSDEATAPPAVLEEPEPKHEFVIVVLEGVPETEKKHKVLGVSPMVGRIIPS</sequence>
<name>A0AAD5AY06_SILAS</name>
<feature type="non-terminal residue" evidence="1">
    <location>
        <position position="82"/>
    </location>
</feature>
<dbReference type="AlphaFoldDB" id="A0AAD5AY06"/>
<reference evidence="1" key="1">
    <citation type="submission" date="2018-07" db="EMBL/GenBank/DDBJ databases">
        <title>Comparative genomics of catfishes provides insights into carnivory and benthic adaptation.</title>
        <authorList>
            <person name="Zhang Y."/>
            <person name="Wang D."/>
            <person name="Peng Z."/>
            <person name="Zheng S."/>
            <person name="Shao F."/>
            <person name="Tao W."/>
        </authorList>
    </citation>
    <scope>NUCLEOTIDE SEQUENCE</scope>
    <source>
        <strain evidence="1">Chongqing</strain>
    </source>
</reference>
<feature type="non-terminal residue" evidence="1">
    <location>
        <position position="1"/>
    </location>
</feature>
<dbReference type="Proteomes" id="UP001205998">
    <property type="component" value="Unassembled WGS sequence"/>
</dbReference>
<dbReference type="EMBL" id="MU551577">
    <property type="protein sequence ID" value="KAI5624886.1"/>
    <property type="molecule type" value="Genomic_DNA"/>
</dbReference>
<protein>
    <submittedName>
        <fullName evidence="1">Protein MGARP isoform X2</fullName>
    </submittedName>
</protein>
<evidence type="ECO:0000313" key="1">
    <source>
        <dbReference type="EMBL" id="KAI5624886.1"/>
    </source>
</evidence>